<evidence type="ECO:0000256" key="1">
    <source>
        <dbReference type="ARBA" id="ARBA00007521"/>
    </source>
</evidence>
<reference evidence="3 4" key="1">
    <citation type="submission" date="2016-11" db="EMBL/GenBank/DDBJ databases">
        <authorList>
            <person name="Varghese N."/>
            <person name="Submissions S."/>
        </authorList>
    </citation>
    <scope>NUCLEOTIDE SEQUENCE [LARGE SCALE GENOMIC DNA]</scope>
    <source>
        <strain evidence="3 4">DSM 15287</strain>
    </source>
</reference>
<dbReference type="InterPro" id="IPR011067">
    <property type="entry name" value="Plasmid_toxin/cell-grow_inhib"/>
</dbReference>
<dbReference type="Proteomes" id="UP000322917">
    <property type="component" value="Unassembled WGS sequence"/>
</dbReference>
<dbReference type="Pfam" id="PF02452">
    <property type="entry name" value="PemK_toxin"/>
    <property type="match status" value="1"/>
</dbReference>
<name>A0A1M6KE89_9FIRM</name>
<keyword evidence="2" id="KW-1277">Toxin-antitoxin system</keyword>
<dbReference type="Gene3D" id="2.30.30.110">
    <property type="match status" value="1"/>
</dbReference>
<dbReference type="GO" id="GO:0004521">
    <property type="term" value="F:RNA endonuclease activity"/>
    <property type="evidence" value="ECO:0007669"/>
    <property type="project" value="TreeGrafter"/>
</dbReference>
<dbReference type="OrthoDB" id="9808744at2"/>
<proteinExistence type="inferred from homology"/>
<dbReference type="PANTHER" id="PTHR33988">
    <property type="entry name" value="ENDORIBONUCLEASE MAZF-RELATED"/>
    <property type="match status" value="1"/>
</dbReference>
<dbReference type="GO" id="GO:0003677">
    <property type="term" value="F:DNA binding"/>
    <property type="evidence" value="ECO:0007669"/>
    <property type="project" value="InterPro"/>
</dbReference>
<dbReference type="InterPro" id="IPR003477">
    <property type="entry name" value="PemK-like"/>
</dbReference>
<dbReference type="AlphaFoldDB" id="A0A1M6KE89"/>
<keyword evidence="4" id="KW-1185">Reference proteome</keyword>
<gene>
    <name evidence="3" type="ORF">SAMN02745170_02828</name>
</gene>
<dbReference type="GO" id="GO:0006402">
    <property type="term" value="P:mRNA catabolic process"/>
    <property type="evidence" value="ECO:0007669"/>
    <property type="project" value="TreeGrafter"/>
</dbReference>
<dbReference type="RefSeq" id="WP_149735507.1">
    <property type="nucleotide sequence ID" value="NZ_FQZD01000027.1"/>
</dbReference>
<dbReference type="EMBL" id="FQZD01000027">
    <property type="protein sequence ID" value="SHJ57239.1"/>
    <property type="molecule type" value="Genomic_DNA"/>
</dbReference>
<dbReference type="GO" id="GO:0016075">
    <property type="term" value="P:rRNA catabolic process"/>
    <property type="evidence" value="ECO:0007669"/>
    <property type="project" value="TreeGrafter"/>
</dbReference>
<evidence type="ECO:0000313" key="3">
    <source>
        <dbReference type="EMBL" id="SHJ57239.1"/>
    </source>
</evidence>
<dbReference type="PANTHER" id="PTHR33988:SF2">
    <property type="entry name" value="ENDORIBONUCLEASE MAZF"/>
    <property type="match status" value="1"/>
</dbReference>
<protein>
    <submittedName>
        <fullName evidence="3">mRNA interferase MazF</fullName>
    </submittedName>
</protein>
<evidence type="ECO:0000256" key="2">
    <source>
        <dbReference type="ARBA" id="ARBA00022649"/>
    </source>
</evidence>
<comment type="similarity">
    <text evidence="1">Belongs to the PemK/MazF family.</text>
</comment>
<organism evidence="3 4">
    <name type="scientific">Propionispora hippei DSM 15287</name>
    <dbReference type="NCBI Taxonomy" id="1123003"/>
    <lineage>
        <taxon>Bacteria</taxon>
        <taxon>Bacillati</taxon>
        <taxon>Bacillota</taxon>
        <taxon>Negativicutes</taxon>
        <taxon>Selenomonadales</taxon>
        <taxon>Sporomusaceae</taxon>
        <taxon>Propionispora</taxon>
    </lineage>
</organism>
<sequence>MYEQYGVYWVDLNPTKGGEMNKVRPCVILSPTDVNDFLLTVVSAPITSTDLGLPMRFKVNVKNVKGFVALDQMRALDKSRFCDKVGRLNKDEIETCKAILKEYLID</sequence>
<accession>A0A1M6KE89</accession>
<dbReference type="SUPFAM" id="SSF50118">
    <property type="entry name" value="Cell growth inhibitor/plasmid maintenance toxic component"/>
    <property type="match status" value="1"/>
</dbReference>
<evidence type="ECO:0000313" key="4">
    <source>
        <dbReference type="Proteomes" id="UP000322917"/>
    </source>
</evidence>